<accession>A0A1E3W001</accession>
<reference evidence="3 4" key="1">
    <citation type="journal article" date="2016" name="Environ. Microbiol.">
        <title>New Methyloceanibacter diversity from North Sea sediments includes methanotroph containing solely the soluble methane monooxygenase.</title>
        <authorList>
            <person name="Vekeman B."/>
            <person name="Kerckhof F.M."/>
            <person name="Cremers G."/>
            <person name="de Vos P."/>
            <person name="Vandamme P."/>
            <person name="Boon N."/>
            <person name="Op den Camp H.J."/>
            <person name="Heylen K."/>
        </authorList>
    </citation>
    <scope>NUCLEOTIDE SEQUENCE [LARGE SCALE GENOMIC DNA]</scope>
    <source>
        <strain evidence="3 4">R-67175</strain>
    </source>
</reference>
<protein>
    <recommendedName>
        <fullName evidence="2">MobA-like NTP transferase domain-containing protein</fullName>
    </recommendedName>
</protein>
<evidence type="ECO:0000313" key="4">
    <source>
        <dbReference type="Proteomes" id="UP000094472"/>
    </source>
</evidence>
<keyword evidence="4" id="KW-1185">Reference proteome</keyword>
<dbReference type="STRING" id="1774969.AUC69_09395"/>
<dbReference type="Gene3D" id="3.90.550.10">
    <property type="entry name" value="Spore Coat Polysaccharide Biosynthesis Protein SpsA, Chain A"/>
    <property type="match status" value="1"/>
</dbReference>
<dbReference type="Proteomes" id="UP000094472">
    <property type="component" value="Unassembled WGS sequence"/>
</dbReference>
<dbReference type="SUPFAM" id="SSF53448">
    <property type="entry name" value="Nucleotide-diphospho-sugar transferases"/>
    <property type="match status" value="1"/>
</dbReference>
<evidence type="ECO:0000259" key="2">
    <source>
        <dbReference type="Pfam" id="PF12804"/>
    </source>
</evidence>
<gene>
    <name evidence="3" type="ORF">AUC69_09395</name>
</gene>
<proteinExistence type="predicted"/>
<feature type="domain" description="MobA-like NTP transferase" evidence="2">
    <location>
        <begin position="1"/>
        <end position="138"/>
    </location>
</feature>
<dbReference type="InterPro" id="IPR029044">
    <property type="entry name" value="Nucleotide-diphossugar_trans"/>
</dbReference>
<dbReference type="InterPro" id="IPR025877">
    <property type="entry name" value="MobA-like_NTP_Trfase"/>
</dbReference>
<comment type="caution">
    <text evidence="3">The sequence shown here is derived from an EMBL/GenBank/DDBJ whole genome shotgun (WGS) entry which is preliminary data.</text>
</comment>
<name>A0A1E3W001_9HYPH</name>
<evidence type="ECO:0000256" key="1">
    <source>
        <dbReference type="ARBA" id="ARBA00022842"/>
    </source>
</evidence>
<organism evidence="3 4">
    <name type="scientific">Methyloceanibacter superfactus</name>
    <dbReference type="NCBI Taxonomy" id="1774969"/>
    <lineage>
        <taxon>Bacteria</taxon>
        <taxon>Pseudomonadati</taxon>
        <taxon>Pseudomonadota</taxon>
        <taxon>Alphaproteobacteria</taxon>
        <taxon>Hyphomicrobiales</taxon>
        <taxon>Hyphomicrobiaceae</taxon>
        <taxon>Methyloceanibacter</taxon>
    </lineage>
</organism>
<dbReference type="PANTHER" id="PTHR43777">
    <property type="entry name" value="MOLYBDENUM COFACTOR CYTIDYLYLTRANSFERASE"/>
    <property type="match status" value="1"/>
</dbReference>
<dbReference type="AlphaFoldDB" id="A0A1E3W001"/>
<dbReference type="Pfam" id="PF12804">
    <property type="entry name" value="NTP_transf_3"/>
    <property type="match status" value="1"/>
</dbReference>
<sequence length="164" mass="17600">MVRVTAEALLGAGCIEEVLVVTGHDAEAIEEALEGLAVRVLYNSDWRDGMGRSIARGVAGLTARPDGVAIVQGDMPFLAPELIERLGATFRDCHGKSVVFPATPSGEQRNPVLWPRRFFDRLKSLSGPEGAKSVLNEAAEFCCPVLTSDEKALRDIDVPDDLPG</sequence>
<dbReference type="GO" id="GO:0016779">
    <property type="term" value="F:nucleotidyltransferase activity"/>
    <property type="evidence" value="ECO:0007669"/>
    <property type="project" value="UniProtKB-ARBA"/>
</dbReference>
<dbReference type="CDD" id="cd04182">
    <property type="entry name" value="GT_2_like_f"/>
    <property type="match status" value="1"/>
</dbReference>
<evidence type="ECO:0000313" key="3">
    <source>
        <dbReference type="EMBL" id="ODR99128.1"/>
    </source>
</evidence>
<dbReference type="PANTHER" id="PTHR43777:SF1">
    <property type="entry name" value="MOLYBDENUM COFACTOR CYTIDYLYLTRANSFERASE"/>
    <property type="match status" value="1"/>
</dbReference>
<keyword evidence="1" id="KW-0460">Magnesium</keyword>
<dbReference type="EMBL" id="LPWF01000018">
    <property type="protein sequence ID" value="ODR99128.1"/>
    <property type="molecule type" value="Genomic_DNA"/>
</dbReference>